<dbReference type="Proteomes" id="UP000190366">
    <property type="component" value="Unassembled WGS sequence"/>
</dbReference>
<evidence type="ECO:0000313" key="1">
    <source>
        <dbReference type="EMBL" id="SKZ48631.1"/>
    </source>
</evidence>
<protein>
    <submittedName>
        <fullName evidence="1">Uncharacterized protein</fullName>
    </submittedName>
</protein>
<accession>A0AB38DL23</accession>
<dbReference type="AlphaFoldDB" id="A0AB38DL23"/>
<dbReference type="EMBL" id="FVQL01000001">
    <property type="protein sequence ID" value="SKZ48631.1"/>
    <property type="molecule type" value="Genomic_DNA"/>
</dbReference>
<reference evidence="1 2" key="1">
    <citation type="submission" date="2016-11" db="EMBL/GenBank/DDBJ databases">
        <authorList>
            <consortium name="Pathogen Informatics"/>
        </authorList>
    </citation>
    <scope>NUCLEOTIDE SEQUENCE [LARGE SCALE GENOMIC DNA]</scope>
    <source>
        <strain evidence="1 2">1168</strain>
    </source>
</reference>
<organism evidence="1 2">
    <name type="scientific">Mycobacteroides abscessus subsp. massiliense</name>
    <dbReference type="NCBI Taxonomy" id="1962118"/>
    <lineage>
        <taxon>Bacteria</taxon>
        <taxon>Bacillati</taxon>
        <taxon>Actinomycetota</taxon>
        <taxon>Actinomycetes</taxon>
        <taxon>Mycobacteriales</taxon>
        <taxon>Mycobacteriaceae</taxon>
        <taxon>Mycobacteroides</taxon>
        <taxon>Mycobacteroides abscessus</taxon>
    </lineage>
</organism>
<proteinExistence type="predicted"/>
<dbReference type="RefSeq" id="WP_005121923.1">
    <property type="nucleotide sequence ID" value="NZ_FVAG01000009.1"/>
</dbReference>
<sequence length="67" mass="7162">MHQNGVVDELITSTCAGQILKKSGRTVVRHAEAGRIPIAARLPGPNGAYLFSRHVIEELARNLAVAS</sequence>
<evidence type="ECO:0000313" key="2">
    <source>
        <dbReference type="Proteomes" id="UP000190366"/>
    </source>
</evidence>
<gene>
    <name evidence="1" type="ORF">SAMEA2275630_04948</name>
</gene>
<name>A0AB38DL23_9MYCO</name>
<comment type="caution">
    <text evidence="1">The sequence shown here is derived from an EMBL/GenBank/DDBJ whole genome shotgun (WGS) entry which is preliminary data.</text>
</comment>